<dbReference type="EMBL" id="AJWJ01000039">
    <property type="protein sequence ID" value="KAF2077091.1"/>
    <property type="molecule type" value="Genomic_DNA"/>
</dbReference>
<dbReference type="FunFam" id="3.40.1280.10:FF:000010">
    <property type="entry name" value="probable methyltransferase TARBP1"/>
    <property type="match status" value="1"/>
</dbReference>
<evidence type="ECO:0000256" key="9">
    <source>
        <dbReference type="ARBA" id="ARBA00093636"/>
    </source>
</evidence>
<dbReference type="GO" id="GO:0003723">
    <property type="term" value="F:RNA binding"/>
    <property type="evidence" value="ECO:0007669"/>
    <property type="project" value="UniProtKB-KW"/>
</dbReference>
<dbReference type="Pfam" id="PF00588">
    <property type="entry name" value="SpoU_methylase"/>
    <property type="match status" value="1"/>
</dbReference>
<dbReference type="InterPro" id="IPR029026">
    <property type="entry name" value="tRNA_m1G_MTases_N"/>
</dbReference>
<dbReference type="InterPro" id="IPR044748">
    <property type="entry name" value="Trm3/TARBP1_C"/>
</dbReference>
<evidence type="ECO:0000256" key="10">
    <source>
        <dbReference type="ARBA" id="ARBA00093656"/>
    </source>
</evidence>
<evidence type="ECO:0000256" key="1">
    <source>
        <dbReference type="ARBA" id="ARBA00022603"/>
    </source>
</evidence>
<dbReference type="InterPro" id="IPR045330">
    <property type="entry name" value="TRM3/TARBP1"/>
</dbReference>
<dbReference type="PANTHER" id="PTHR12029:SF11">
    <property type="entry name" value="METHYLTRANSFERASE TARBP1-RELATED"/>
    <property type="match status" value="1"/>
</dbReference>
<dbReference type="EC" id="2.1.1.34" evidence="8"/>
<sequence length="1603" mass="185825">MTDIFFKQLYTFSSKFKDNSSIFKDEKSIIFESFLDCLISLDIPHVQAQSLLSSTIDQLSEHNNNENVLYVHILLLASKGLLNRLLTISQDQEQVAQVDKKVIENLFLKCYFPLLVVENDNDDFIFKKVVEIVTGFLLPIYRFDSNSFSCVVDKFIELSSRLYNTILDESKELLLNTNNNSNNSSSNNNIKNNNNAKIIILLKKFFENVNNSSNLEIQSIKEFRLKIFKDSIHLLLSFGLIDVRNTIMTELIRPLIENQDELFKELNEIIYKMILNDMGVTVSIDGYKLLSLFVDQNYFNSFVFDSRFWESLIKGLKDIEPLNKKRSSYILKKVIKICIEQENELDKYQDQWQKYFKWSSREGLQLQKLWNTFFLIYESLDEFTLHLISPVWKELDSLIILNSSMTKLDFHWIDILFDRAMTHQNPAVIKALVIEILNSKQYTKYLPLEFVTGTLIQSVSNPILYKGVTEATIHTSVQFFFNNYFDSLDCVEKKSTLYNSLFTSMVENHFYKDFLTNLVKFIQDSCQRTKENIPLVNDKFFSTLYNLLEIAVKRLHNTGRLRIYKYLIKILARITIFDQFSYQKVSKLFSTIPLSLHTNVKYHQLLKQYLNCFNEKDWLFNNIKKDLDNSSDDNDQGVIVDKDLIIKFKTESFIKTRMVCYLNQDQYNLIIEFILNSCKSSFISNSNNSNSDYKKIINLASILSISHLPYHNLDSIISISEFSKIFINYLTSTMNQPISKDPIVLLELEESLFLILSNMVKYLDNSEIHRYLNLVFKQIDSVLTFDQTDLSQIQKVVLVQRLFGIFRERSNIKTTNFTIQQVEKVLEYLFRLELVKKSNQDKSINDHWGSINSYFIKTKWMLGRNLFDFILSNISNIKESSLLLTKSREYLDVLLEELSGSNFYCSLPVFHCLSMIFPIGARVDISDENSAFDQEIFEKVLYSAWTTARDPGTLTYMGCFVQLAYHPQVVSKQVDQDSYNHHECLARYLKKTSEQSQYTFGLGNLLALKITSIWKEYPEIANLYVEEIYDFIVNGPLPREDSDLALESQGAMHMYEPLIGIPSHVFNLHQDSACETSQDEEKFGFGTAPFKESFGRAVFAVFIKNIAQLAQDKESPKHSLYNNLLNDIGFKFVEMNFDAEFTKKKEYILNTLPHRKKIRIWQTLCTISPYINPDEGKLNQFADQLIKIFYLFNLPSVRRYVNIFIVNFMKRYHQIIDSHLLQLVDNVNLRGDILSSIVVTAGNVLLNIENNDQLFEKVFCKILALGCSGHMIVKVVACSMISQLIDNMSDLKNRLSPGLMVYLAHLDFFFKNNAQAAKSLEKQKGQNGTESDKELISPEFENIFYNIPVLEILSPTEIINPGIFDFLLNDYNSLLIDKELKNNLIKKSKNNVKQDNVDEKEEEGQQEKINSIQDVDEYIENNPTSYQKKILPWAELDLESRDSLGKKVKQDVIICASFVDKVPNLAGLVRTSEIFNISTLVIPDIKVMSDPAFLQITVASEKWLNVEEVNPTNLKDYLLAKKKEGYSLLGVEQTSTSKQLNQYTFPQKSLLLLGHEKEGIPAEYINLLDQCIEIPQMGITRSLNVHVSGSILIWEYTKQQLNK</sequence>
<evidence type="ECO:0000256" key="8">
    <source>
        <dbReference type="ARBA" id="ARBA00093594"/>
    </source>
</evidence>
<comment type="caution">
    <text evidence="13">The sequence shown here is derived from an EMBL/GenBank/DDBJ whole genome shotgun (WGS) entry which is preliminary data.</text>
</comment>
<dbReference type="GO" id="GO:0141100">
    <property type="term" value="F:tRNA (guanine(18)-2'-O)-methyltransferase activity"/>
    <property type="evidence" value="ECO:0007669"/>
    <property type="project" value="UniProtKB-EC"/>
</dbReference>
<comment type="function">
    <text evidence="7">S-adenosyl-L-methionine-dependent 2'-O-ribose methyltransferase that catalyzes the formation of 2'-O-methylguanosine at position 18 (Gm18) in a subset of tRNA. Selectively mediates Gm18 methylation of tRNAGln-TTG/CTG and tRNASer-TGA/GCT. Gm18 modification can enhance the stability of modified tRNAs.</text>
</comment>
<feature type="domain" description="tRNA/rRNA methyltransferase SpoU type" evidence="11">
    <location>
        <begin position="1453"/>
        <end position="1593"/>
    </location>
</feature>
<dbReference type="InterPro" id="IPR001537">
    <property type="entry name" value="SpoU_MeTrfase"/>
</dbReference>
<dbReference type="Proteomes" id="UP000695562">
    <property type="component" value="Unassembled WGS sequence"/>
</dbReference>
<dbReference type="CDD" id="cd18091">
    <property type="entry name" value="SpoU-like_TRM3-like"/>
    <property type="match status" value="1"/>
</dbReference>
<dbReference type="Gene3D" id="3.40.1280.10">
    <property type="match status" value="1"/>
</dbReference>
<protein>
    <recommendedName>
        <fullName evidence="9">tRNA (guanosine(18)-2'-O)-methyltransferase TARBP1</fullName>
        <ecNumber evidence="8">2.1.1.34</ecNumber>
    </recommendedName>
    <alternativeName>
        <fullName evidence="10">TAR RNA-binding protein 1</fullName>
    </alternativeName>
</protein>
<evidence type="ECO:0000256" key="5">
    <source>
        <dbReference type="ARBA" id="ARBA00022990"/>
    </source>
</evidence>
<dbReference type="Pfam" id="PF25050">
    <property type="entry name" value="TARBP1"/>
    <property type="match status" value="1"/>
</dbReference>
<dbReference type="PANTHER" id="PTHR12029">
    <property type="entry name" value="RNA METHYLTRANSFERASE"/>
    <property type="match status" value="1"/>
</dbReference>
<keyword evidence="5" id="KW-0007">Acetylation</keyword>
<evidence type="ECO:0000313" key="13">
    <source>
        <dbReference type="EMBL" id="KAF2077091.1"/>
    </source>
</evidence>
<keyword evidence="2" id="KW-0808">Transferase</keyword>
<keyword evidence="4" id="KW-0694">RNA-binding</keyword>
<evidence type="ECO:0000259" key="12">
    <source>
        <dbReference type="Pfam" id="PF25050"/>
    </source>
</evidence>
<feature type="domain" description="TARBP1" evidence="12">
    <location>
        <begin position="324"/>
        <end position="399"/>
    </location>
</feature>
<keyword evidence="14" id="KW-1185">Reference proteome</keyword>
<dbReference type="SUPFAM" id="SSF75217">
    <property type="entry name" value="alpha/beta knot"/>
    <property type="match status" value="1"/>
</dbReference>
<evidence type="ECO:0000256" key="3">
    <source>
        <dbReference type="ARBA" id="ARBA00022691"/>
    </source>
</evidence>
<name>A0A8J4PZW0_9MYCE</name>
<comment type="catalytic activity">
    <reaction evidence="6">
        <text>guanosine(18) in tRNA + S-adenosyl-L-methionine = 2'-O-methylguanosine(18) in tRNA + S-adenosyl-L-homocysteine + H(+)</text>
        <dbReference type="Rhea" id="RHEA:20077"/>
        <dbReference type="Rhea" id="RHEA-COMP:10190"/>
        <dbReference type="Rhea" id="RHEA-COMP:10192"/>
        <dbReference type="ChEBI" id="CHEBI:15378"/>
        <dbReference type="ChEBI" id="CHEBI:57856"/>
        <dbReference type="ChEBI" id="CHEBI:59789"/>
        <dbReference type="ChEBI" id="CHEBI:74269"/>
        <dbReference type="ChEBI" id="CHEBI:74445"/>
        <dbReference type="EC" id="2.1.1.34"/>
    </reaction>
    <physiologicalReaction direction="left-to-right" evidence="6">
        <dbReference type="Rhea" id="RHEA:20078"/>
    </physiologicalReaction>
</comment>
<evidence type="ECO:0000256" key="6">
    <source>
        <dbReference type="ARBA" id="ARBA00093266"/>
    </source>
</evidence>
<dbReference type="InterPro" id="IPR029028">
    <property type="entry name" value="Alpha/beta_knot_MTases"/>
</dbReference>
<dbReference type="GO" id="GO:0030488">
    <property type="term" value="P:tRNA methylation"/>
    <property type="evidence" value="ECO:0007669"/>
    <property type="project" value="InterPro"/>
</dbReference>
<evidence type="ECO:0000256" key="2">
    <source>
        <dbReference type="ARBA" id="ARBA00022679"/>
    </source>
</evidence>
<evidence type="ECO:0000313" key="14">
    <source>
        <dbReference type="Proteomes" id="UP000695562"/>
    </source>
</evidence>
<accession>A0A8J4PZW0</accession>
<keyword evidence="1" id="KW-0489">Methyltransferase</keyword>
<evidence type="ECO:0000256" key="7">
    <source>
        <dbReference type="ARBA" id="ARBA00093361"/>
    </source>
</evidence>
<dbReference type="OrthoDB" id="241340at2759"/>
<evidence type="ECO:0000259" key="11">
    <source>
        <dbReference type="Pfam" id="PF00588"/>
    </source>
</evidence>
<keyword evidence="3" id="KW-0949">S-adenosyl-L-methionine</keyword>
<gene>
    <name evidence="13" type="ORF">CYY_001600</name>
</gene>
<reference evidence="13" key="1">
    <citation type="submission" date="2020-01" db="EMBL/GenBank/DDBJ databases">
        <title>Development of genomics and gene disruption for Polysphondylium violaceum indicates a role for the polyketide synthase stlB in stalk morphogenesis.</title>
        <authorList>
            <person name="Narita B."/>
            <person name="Kawabe Y."/>
            <person name="Kin K."/>
            <person name="Saito T."/>
            <person name="Gibbs R."/>
            <person name="Kuspa A."/>
            <person name="Muzny D."/>
            <person name="Queller D."/>
            <person name="Richards S."/>
            <person name="Strassman J."/>
            <person name="Sucgang R."/>
            <person name="Worley K."/>
            <person name="Schaap P."/>
        </authorList>
    </citation>
    <scope>NUCLEOTIDE SEQUENCE</scope>
    <source>
        <strain evidence="13">QSvi11</strain>
    </source>
</reference>
<organism evidence="13 14">
    <name type="scientific">Polysphondylium violaceum</name>
    <dbReference type="NCBI Taxonomy" id="133409"/>
    <lineage>
        <taxon>Eukaryota</taxon>
        <taxon>Amoebozoa</taxon>
        <taxon>Evosea</taxon>
        <taxon>Eumycetozoa</taxon>
        <taxon>Dictyostelia</taxon>
        <taxon>Dictyosteliales</taxon>
        <taxon>Dictyosteliaceae</taxon>
        <taxon>Polysphondylium</taxon>
    </lineage>
</organism>
<proteinExistence type="predicted"/>
<dbReference type="InterPro" id="IPR056921">
    <property type="entry name" value="TARBP1_dom"/>
</dbReference>
<evidence type="ECO:0000256" key="4">
    <source>
        <dbReference type="ARBA" id="ARBA00022884"/>
    </source>
</evidence>